<comment type="function">
    <text evidence="2">CRISPR (clustered regularly interspaced short palindromic repeat) is an adaptive immune system that provides protection against mobile genetic elements (viruses, transposable elements and conjugative plasmids). CRISPR clusters contain spacers, sequences complementary to antecedent mobile elements, and target invading nucleic acids. CRISPR clusters are transcribed and processed into CRISPR RNA (crRNA).</text>
</comment>
<evidence type="ECO:0000313" key="5">
    <source>
        <dbReference type="Proteomes" id="UP000276741"/>
    </source>
</evidence>
<gene>
    <name evidence="4" type="ORF">GCM10007116_18660</name>
    <name evidence="3" type="ORF">HS1genome_1965</name>
</gene>
<dbReference type="AlphaFoldDB" id="A0A348B5X4"/>
<evidence type="ECO:0000256" key="2">
    <source>
        <dbReference type="ARBA" id="ARBA00025626"/>
    </source>
</evidence>
<dbReference type="PANTHER" id="PTHR37459:SF1">
    <property type="entry name" value="CRISPR-ASSOCIATED PROTEIN CAS7_CST2_DEVR"/>
    <property type="match status" value="1"/>
</dbReference>
<keyword evidence="1" id="KW-0051">Antiviral defense</keyword>
<name>A0A348B5X4_9CREN</name>
<proteinExistence type="predicted"/>
<dbReference type="EMBL" id="BMQS01000020">
    <property type="protein sequence ID" value="GGU01744.1"/>
    <property type="molecule type" value="Genomic_DNA"/>
</dbReference>
<reference evidence="5" key="2">
    <citation type="submission" date="2018-04" db="EMBL/GenBank/DDBJ databases">
        <title>Complete genome sequence of Sulfodiicoccus acidiphilus strain HS-1.</title>
        <authorList>
            <person name="Sakai H.D."/>
            <person name="Kurosawa N."/>
        </authorList>
    </citation>
    <scope>NUCLEOTIDE SEQUENCE [LARGE SCALE GENOMIC DNA]</scope>
    <source>
        <strain evidence="5">HS-1</strain>
    </source>
</reference>
<dbReference type="InterPro" id="IPR002764">
    <property type="entry name" value="Cas7/Cst2/DevR_sub_I-a/Apern"/>
</dbReference>
<dbReference type="EMBL" id="AP018553">
    <property type="protein sequence ID" value="BBD73576.1"/>
    <property type="molecule type" value="Genomic_DNA"/>
</dbReference>
<dbReference type="InterPro" id="IPR052681">
    <property type="entry name" value="CRISPR-Cas7/Cst2/DevR"/>
</dbReference>
<dbReference type="NCBIfam" id="TIGR01875">
    <property type="entry name" value="cas_MJ0381"/>
    <property type="match status" value="1"/>
</dbReference>
<protein>
    <submittedName>
        <fullName evidence="3">Type I-A CRISPR-associated protein Cas7/Csa2</fullName>
    </submittedName>
</protein>
<sequence length="318" mass="35136">MIGGTVRFLVNVESLNGVESVGNLTRHRTAPVVLRSSSGYVVRYVPTVSGEALAHAYQTFLAELAVKESLPVSKKTREGELTKFADDDFVKAEDVTPPKDEGDMRRFEVDVMLKDVVADVGGFLYAGSRPVRRSSRISIGYMIPVLQGDEVPAQLEAQFHVRYAVTSPKEKQAIYNVEIASALYTLSFLLDDENVAVPSSPGQKVKREEELEGQSEKRREVALKALYNILSGDFGGKRSRFLPSAELKSAVVVRTDFPFVPEPGHSDDYVVRTAERVEKAAAILGGKTKQVYVIDREGLKKKGTEVVNQEELVEMLLK</sequence>
<dbReference type="PANTHER" id="PTHR37459">
    <property type="match status" value="1"/>
</dbReference>
<dbReference type="NCBIfam" id="TIGR02583">
    <property type="entry name" value="DevR_archaea"/>
    <property type="match status" value="1"/>
</dbReference>
<accession>A0A348B5X4</accession>
<keyword evidence="5" id="KW-1185">Reference proteome</keyword>
<dbReference type="Pfam" id="PF01905">
    <property type="entry name" value="DevR"/>
    <property type="match status" value="1"/>
</dbReference>
<evidence type="ECO:0000256" key="1">
    <source>
        <dbReference type="ARBA" id="ARBA00023118"/>
    </source>
</evidence>
<evidence type="ECO:0000313" key="3">
    <source>
        <dbReference type="EMBL" id="BBD73576.1"/>
    </source>
</evidence>
<dbReference type="RefSeq" id="WP_126450824.1">
    <property type="nucleotide sequence ID" value="NZ_AP018553.1"/>
</dbReference>
<reference evidence="4" key="1">
    <citation type="journal article" date="2014" name="Int. J. Syst. Evol. Microbiol.">
        <title>Complete genome sequence of Corynebacterium casei LMG S-19264T (=DSM 44701T), isolated from a smear-ripened cheese.</title>
        <authorList>
            <consortium name="US DOE Joint Genome Institute (JGI-PGF)"/>
            <person name="Walter F."/>
            <person name="Albersmeier A."/>
            <person name="Kalinowski J."/>
            <person name="Ruckert C."/>
        </authorList>
    </citation>
    <scope>NUCLEOTIDE SEQUENCE</scope>
    <source>
        <strain evidence="4">JCM 31740</strain>
    </source>
</reference>
<dbReference type="OrthoDB" id="97643at2157"/>
<dbReference type="GeneID" id="38667429"/>
<dbReference type="GO" id="GO:0051607">
    <property type="term" value="P:defense response to virus"/>
    <property type="evidence" value="ECO:0007669"/>
    <property type="project" value="UniProtKB-KW"/>
</dbReference>
<reference evidence="3" key="3">
    <citation type="journal article" date="2019" name="BMC Res. Notes">
        <title>Complete genome sequence of the Sulfodiicoccus acidiphilus strain HS-1T, the first crenarchaeon that lacks polB3, isolated from an acidic hot spring in Ohwaku-dani, Hakone, Japan.</title>
        <authorList>
            <person name="Sakai H.D."/>
            <person name="Kurosawa N."/>
        </authorList>
    </citation>
    <scope>NUCLEOTIDE SEQUENCE</scope>
    <source>
        <strain evidence="3">HS-1</strain>
    </source>
</reference>
<reference evidence="4" key="4">
    <citation type="submission" date="2020-09" db="EMBL/GenBank/DDBJ databases">
        <authorList>
            <person name="Sun Q."/>
            <person name="Ohkuma M."/>
        </authorList>
    </citation>
    <scope>NUCLEOTIDE SEQUENCE</scope>
    <source>
        <strain evidence="4">JCM 31740</strain>
    </source>
</reference>
<organism evidence="3 5">
    <name type="scientific">Sulfodiicoccus acidiphilus</name>
    <dbReference type="NCBI Taxonomy" id="1670455"/>
    <lineage>
        <taxon>Archaea</taxon>
        <taxon>Thermoproteota</taxon>
        <taxon>Thermoprotei</taxon>
        <taxon>Sulfolobales</taxon>
        <taxon>Sulfolobaceae</taxon>
        <taxon>Sulfodiicoccus</taxon>
    </lineage>
</organism>
<dbReference type="Proteomes" id="UP000616143">
    <property type="component" value="Unassembled WGS sequence"/>
</dbReference>
<evidence type="ECO:0000313" key="4">
    <source>
        <dbReference type="EMBL" id="GGU01744.1"/>
    </source>
</evidence>
<dbReference type="Proteomes" id="UP000276741">
    <property type="component" value="Chromosome"/>
</dbReference>
<dbReference type="InterPro" id="IPR010154">
    <property type="entry name" value="CRISPR-assoc_Cas7/Cst2/DevR"/>
</dbReference>
<dbReference type="KEGG" id="sacd:HS1genome_1965"/>